<keyword evidence="2" id="KW-0472">Membrane</keyword>
<accession>A0ABD6CC92</accession>
<organism evidence="3 4">
    <name type="scientific">Halorientalis brevis</name>
    <dbReference type="NCBI Taxonomy" id="1126241"/>
    <lineage>
        <taxon>Archaea</taxon>
        <taxon>Methanobacteriati</taxon>
        <taxon>Methanobacteriota</taxon>
        <taxon>Stenosarchaea group</taxon>
        <taxon>Halobacteria</taxon>
        <taxon>Halobacteriales</taxon>
        <taxon>Haloarculaceae</taxon>
        <taxon>Halorientalis</taxon>
    </lineage>
</organism>
<feature type="transmembrane region" description="Helical" evidence="2">
    <location>
        <begin position="21"/>
        <end position="44"/>
    </location>
</feature>
<evidence type="ECO:0000256" key="1">
    <source>
        <dbReference type="SAM" id="MobiDB-lite"/>
    </source>
</evidence>
<protein>
    <submittedName>
        <fullName evidence="3">Hvo_1808 family surface protein</fullName>
    </submittedName>
</protein>
<evidence type="ECO:0000256" key="2">
    <source>
        <dbReference type="SAM" id="Phobius"/>
    </source>
</evidence>
<feature type="compositionally biased region" description="Polar residues" evidence="1">
    <location>
        <begin position="518"/>
        <end position="554"/>
    </location>
</feature>
<dbReference type="Proteomes" id="UP001597119">
    <property type="component" value="Unassembled WGS sequence"/>
</dbReference>
<dbReference type="RefSeq" id="WP_247375934.1">
    <property type="nucleotide sequence ID" value="NZ_JALLGV010000001.1"/>
</dbReference>
<proteinExistence type="predicted"/>
<feature type="region of interest" description="Disordered" evidence="1">
    <location>
        <begin position="309"/>
        <end position="350"/>
    </location>
</feature>
<keyword evidence="2" id="KW-0812">Transmembrane</keyword>
<evidence type="ECO:0000313" key="3">
    <source>
        <dbReference type="EMBL" id="MFD1586827.1"/>
    </source>
</evidence>
<keyword evidence="2" id="KW-1133">Transmembrane helix</keyword>
<dbReference type="InterPro" id="IPR047792">
    <property type="entry name" value="Hvo_1808-like"/>
</dbReference>
<feature type="region of interest" description="Disordered" evidence="1">
    <location>
        <begin position="511"/>
        <end position="557"/>
    </location>
</feature>
<dbReference type="AlphaFoldDB" id="A0ABD6CC92"/>
<comment type="caution">
    <text evidence="3">The sequence shown here is derived from an EMBL/GenBank/DDBJ whole genome shotgun (WGS) entry which is preliminary data.</text>
</comment>
<keyword evidence="4" id="KW-1185">Reference proteome</keyword>
<dbReference type="EMBL" id="JBHUDJ010000003">
    <property type="protein sequence ID" value="MFD1586827.1"/>
    <property type="molecule type" value="Genomic_DNA"/>
</dbReference>
<reference evidence="3 4" key="1">
    <citation type="journal article" date="2019" name="Int. J. Syst. Evol. Microbiol.">
        <title>The Global Catalogue of Microorganisms (GCM) 10K type strain sequencing project: providing services to taxonomists for standard genome sequencing and annotation.</title>
        <authorList>
            <consortium name="The Broad Institute Genomics Platform"/>
            <consortium name="The Broad Institute Genome Sequencing Center for Infectious Disease"/>
            <person name="Wu L."/>
            <person name="Ma J."/>
        </authorList>
    </citation>
    <scope>NUCLEOTIDE SEQUENCE [LARGE SCALE GENOMIC DNA]</scope>
    <source>
        <strain evidence="3 4">CGMCC 1.12125</strain>
    </source>
</reference>
<evidence type="ECO:0000313" key="4">
    <source>
        <dbReference type="Proteomes" id="UP001597119"/>
    </source>
</evidence>
<name>A0ABD6CC92_9EURY</name>
<gene>
    <name evidence="3" type="ORF">ACFR9U_07520</name>
</gene>
<sequence>MKPNRSERSGKQAGTPSPREVGRAVAVVFLCLLGITASVVPAAAGTVSNQSAVETGRHDVTATVPPDPPSDRLGWENGVWYNESLDITRSDGYNDSELDAVVARTMARIEQVRGLEFERTPPVRLISQGQQRTETQEQFTDVNRTSRIALNTQYEALLLINESTNAVESQQALFGGGVSGYYNTSGRNITLVSPANGTLQLQEPVLAQELFHAQQDQYFNLSTNISTIEERNARNGIVEGDANYVQYLYEQRCQNEWNGTCLGYNGSDQQQAQEPPANLSIGMVQLYLQPYHSGVAFVRERQQTGGWESVTDVYDQPPNSTEQTIHPDKYPTDEPTNLTVPDRSSDSWEPLRENGERITGSVGEAGLFVSLWLPSFESRMQARTDQETIIPFRTHLRVNPVTGEPKRPVTYNYDHPVTAGWDDDKLVPYVSPGSNETGYVYETAWDSAADAREFRDGYVQLLEYHDANAVEGRANTYRIPEGSEFADAFRVVQHGTEVTIVNAPTVDALSDVRKPSDDATTGSSVDSSRPTATENESNATANGTEDPDTTTSESGPGFGLGSALVALAVLIGGRFGRSRR</sequence>
<dbReference type="NCBIfam" id="NF038145">
    <property type="entry name" value="Hvo_1808_fam"/>
    <property type="match status" value="1"/>
</dbReference>